<proteinExistence type="predicted"/>
<dbReference type="PANTHER" id="PTHR33112:SF12">
    <property type="entry name" value="HETEROKARYON INCOMPATIBILITY DOMAIN-CONTAINING PROTEIN"/>
    <property type="match status" value="1"/>
</dbReference>
<accession>A0ABR4C3B8</accession>
<dbReference type="Proteomes" id="UP001595075">
    <property type="component" value="Unassembled WGS sequence"/>
</dbReference>
<dbReference type="InterPro" id="IPR010730">
    <property type="entry name" value="HET"/>
</dbReference>
<evidence type="ECO:0000313" key="3">
    <source>
        <dbReference type="Proteomes" id="UP001595075"/>
    </source>
</evidence>
<sequence length="839" mass="95583">MSNPPVYKLAQIPPHLQGAIYEVSTPGQPSNGMSNFFTYHDVIESPVPSSTLLSARQGPAESQSASSLERTLQNLSLDHKLCETCKLLDLEKLFYASTDEYKFPESPTNFHRMFGEGFCWSVFHMLKEKECRLCLLIMSALCLNPRFKDLKDGVVVARRKSLYSKETDVSLPNFHFLSLSVSEGEWLPKPANYGCAIGIQGRHRILLPNTVKSALKHFYPWLPPGMVPMSTTEAQAKAWDAWRLETAVEYEVSVRRYDPHEADINTVMGWLKCCEEEHTKWCTSKITDNVALVPGFRVIDVVSGNLVEQPDGCRYLALSYVWGEVHRGNDYLRLLQGNHDELKEIGGLFKDMSRLPRTIRDAIALCEKIDERYLWIDSLCIIQDSPEDMAGQISRMDTIYRRAFLCIVAAAGTDANAGLPGVTTDLPRTIAPEAFINNFDLVAIPEDGEFELNNSKWNSRAWTFQERVLSTRLLRFTSNSLTFECQSACWREDFTLTGPDADRFRLVDQERKEQETRQNFHHIISADILQFENMMPRSEWHNDFQSIWSGAYSPLVRDYTKRKLTFEGDMLNAFQGIEGALRRSLGEFHWGLPLYLLAQSLGWIATTDDVKRHDGFPSFSWTGWVFGDGNWGSYPEYLRAPFPGLIVVNEDSTIKFFSDGCQHNPYSGIYEWHDAMLYPSSVEMSIELDKILSNTISYIDVDISLLGLVLFWTSAAAIKPFAYESPKEEDFDDEECEESLPQRTEILKGASVIRQLEDGLQVGGLLEYSEMREISVHLKSHEVDLVYIGMSNMESGKWCLILVRWENGIARRILPQVLFHIDAEDWENGNAGRKLIILG</sequence>
<dbReference type="Pfam" id="PF06985">
    <property type="entry name" value="HET"/>
    <property type="match status" value="1"/>
</dbReference>
<evidence type="ECO:0000259" key="1">
    <source>
        <dbReference type="Pfam" id="PF06985"/>
    </source>
</evidence>
<keyword evidence="3" id="KW-1185">Reference proteome</keyword>
<gene>
    <name evidence="2" type="ORF">VTL71DRAFT_4877</name>
</gene>
<organism evidence="2 3">
    <name type="scientific">Oculimacula yallundae</name>
    <dbReference type="NCBI Taxonomy" id="86028"/>
    <lineage>
        <taxon>Eukaryota</taxon>
        <taxon>Fungi</taxon>
        <taxon>Dikarya</taxon>
        <taxon>Ascomycota</taxon>
        <taxon>Pezizomycotina</taxon>
        <taxon>Leotiomycetes</taxon>
        <taxon>Helotiales</taxon>
        <taxon>Ploettnerulaceae</taxon>
        <taxon>Oculimacula</taxon>
    </lineage>
</organism>
<protein>
    <recommendedName>
        <fullName evidence="1">Heterokaryon incompatibility domain-containing protein</fullName>
    </recommendedName>
</protein>
<feature type="domain" description="Heterokaryon incompatibility" evidence="1">
    <location>
        <begin position="315"/>
        <end position="466"/>
    </location>
</feature>
<evidence type="ECO:0000313" key="2">
    <source>
        <dbReference type="EMBL" id="KAL2064383.1"/>
    </source>
</evidence>
<dbReference type="EMBL" id="JAZHXI010000014">
    <property type="protein sequence ID" value="KAL2064383.1"/>
    <property type="molecule type" value="Genomic_DNA"/>
</dbReference>
<reference evidence="2 3" key="1">
    <citation type="journal article" date="2024" name="Commun. Biol.">
        <title>Comparative genomic analysis of thermophilic fungi reveals convergent evolutionary adaptations and gene losses.</title>
        <authorList>
            <person name="Steindorff A.S."/>
            <person name="Aguilar-Pontes M.V."/>
            <person name="Robinson A.J."/>
            <person name="Andreopoulos B."/>
            <person name="LaButti K."/>
            <person name="Kuo A."/>
            <person name="Mondo S."/>
            <person name="Riley R."/>
            <person name="Otillar R."/>
            <person name="Haridas S."/>
            <person name="Lipzen A."/>
            <person name="Grimwood J."/>
            <person name="Schmutz J."/>
            <person name="Clum A."/>
            <person name="Reid I.D."/>
            <person name="Moisan M.C."/>
            <person name="Butler G."/>
            <person name="Nguyen T.T.M."/>
            <person name="Dewar K."/>
            <person name="Conant G."/>
            <person name="Drula E."/>
            <person name="Henrissat B."/>
            <person name="Hansel C."/>
            <person name="Singer S."/>
            <person name="Hutchinson M.I."/>
            <person name="de Vries R.P."/>
            <person name="Natvig D.O."/>
            <person name="Powell A.J."/>
            <person name="Tsang A."/>
            <person name="Grigoriev I.V."/>
        </authorList>
    </citation>
    <scope>NUCLEOTIDE SEQUENCE [LARGE SCALE GENOMIC DNA]</scope>
    <source>
        <strain evidence="2 3">CBS 494.80</strain>
    </source>
</reference>
<name>A0ABR4C3B8_9HELO</name>
<comment type="caution">
    <text evidence="2">The sequence shown here is derived from an EMBL/GenBank/DDBJ whole genome shotgun (WGS) entry which is preliminary data.</text>
</comment>
<dbReference type="PANTHER" id="PTHR33112">
    <property type="entry name" value="DOMAIN PROTEIN, PUTATIVE-RELATED"/>
    <property type="match status" value="1"/>
</dbReference>